<dbReference type="Pfam" id="PF18029">
    <property type="entry name" value="Glyoxalase_6"/>
    <property type="match status" value="2"/>
</dbReference>
<comment type="caution">
    <text evidence="2">The sequence shown here is derived from an EMBL/GenBank/DDBJ whole genome shotgun (WGS) entry which is preliminary data.</text>
</comment>
<name>W7IWC0_9PSEU</name>
<reference evidence="2 3" key="1">
    <citation type="journal article" date="2014" name="Genome Announc.">
        <title>Draft Genome Sequence of the Antitrypanosomally Active Sponge-Associated Bacterium Actinokineospora sp. Strain EG49.</title>
        <authorList>
            <person name="Harjes J."/>
            <person name="Ryu T."/>
            <person name="Abdelmohsen U.R."/>
            <person name="Moitinho-Silva L."/>
            <person name="Horn H."/>
            <person name="Ravasi T."/>
            <person name="Hentschel U."/>
        </authorList>
    </citation>
    <scope>NUCLEOTIDE SEQUENCE [LARGE SCALE GENOMIC DNA]</scope>
    <source>
        <strain evidence="2 3">EG49</strain>
    </source>
</reference>
<evidence type="ECO:0000259" key="1">
    <source>
        <dbReference type="PROSITE" id="PS51819"/>
    </source>
</evidence>
<dbReference type="Proteomes" id="UP000019277">
    <property type="component" value="Unassembled WGS sequence"/>
</dbReference>
<proteinExistence type="predicted"/>
<dbReference type="Gene3D" id="3.10.180.10">
    <property type="entry name" value="2,3-Dihydroxybiphenyl 1,2-Dioxygenase, domain 1"/>
    <property type="match status" value="2"/>
</dbReference>
<dbReference type="RefSeq" id="WP_035290292.1">
    <property type="nucleotide sequence ID" value="NZ_AYXG01000244.1"/>
</dbReference>
<gene>
    <name evidence="2" type="ORF">UO65_6451</name>
</gene>
<dbReference type="OrthoDB" id="3212826at2"/>
<dbReference type="PROSITE" id="PS51819">
    <property type="entry name" value="VOC"/>
    <property type="match status" value="2"/>
</dbReference>
<evidence type="ECO:0000313" key="2">
    <source>
        <dbReference type="EMBL" id="EWC58309.1"/>
    </source>
</evidence>
<dbReference type="eggNOG" id="COG0346">
    <property type="taxonomic scope" value="Bacteria"/>
</dbReference>
<dbReference type="PANTHER" id="PTHR35908:SF1">
    <property type="entry name" value="CONSERVED PROTEIN"/>
    <property type="match status" value="1"/>
</dbReference>
<organism evidence="2 3">
    <name type="scientific">Actinokineospora spheciospongiae</name>
    <dbReference type="NCBI Taxonomy" id="909613"/>
    <lineage>
        <taxon>Bacteria</taxon>
        <taxon>Bacillati</taxon>
        <taxon>Actinomycetota</taxon>
        <taxon>Actinomycetes</taxon>
        <taxon>Pseudonocardiales</taxon>
        <taxon>Pseudonocardiaceae</taxon>
        <taxon>Actinokineospora</taxon>
    </lineage>
</organism>
<dbReference type="AlphaFoldDB" id="W7IWC0"/>
<dbReference type="STRING" id="909613.UO65_6451"/>
<sequence>MPTRMVNLVVDAADPAALARFWAELLRWSITATTPDEVDVRAPAEDGWQADLVFVPVDPGARAKVGVNRWHLDLPSVSTADQLALVDRAVALGATPADIGQGDVLWVVLADPEGNEFCVLDPRPEYADTGSVAAIIVQSANPNALADFWAAATGHRIVRDDRTVASLRAADGRGPWLEFLALDEPKSTKNRLHIDVAAHPGENQLAEVARLRDLGATPLDIGQGDVPWVVLADPEGNEFCVLTSR</sequence>
<dbReference type="PATRIC" id="fig|909613.9.peg.6446"/>
<dbReference type="PANTHER" id="PTHR35908">
    <property type="entry name" value="HYPOTHETICAL FUSION PROTEIN"/>
    <property type="match status" value="1"/>
</dbReference>
<keyword evidence="3" id="KW-1185">Reference proteome</keyword>
<feature type="domain" description="VOC" evidence="1">
    <location>
        <begin position="4"/>
        <end position="122"/>
    </location>
</feature>
<dbReference type="InterPro" id="IPR029068">
    <property type="entry name" value="Glyas_Bleomycin-R_OHBP_Dase"/>
</dbReference>
<accession>W7IWC0</accession>
<dbReference type="InterPro" id="IPR041581">
    <property type="entry name" value="Glyoxalase_6"/>
</dbReference>
<protein>
    <recommendedName>
        <fullName evidence="1">VOC domain-containing protein</fullName>
    </recommendedName>
</protein>
<evidence type="ECO:0000313" key="3">
    <source>
        <dbReference type="Proteomes" id="UP000019277"/>
    </source>
</evidence>
<dbReference type="SUPFAM" id="SSF54593">
    <property type="entry name" value="Glyoxalase/Bleomycin resistance protein/Dihydroxybiphenyl dioxygenase"/>
    <property type="match status" value="2"/>
</dbReference>
<dbReference type="EMBL" id="AYXG01000244">
    <property type="protein sequence ID" value="EWC58309.1"/>
    <property type="molecule type" value="Genomic_DNA"/>
</dbReference>
<dbReference type="CDD" id="cd06587">
    <property type="entry name" value="VOC"/>
    <property type="match status" value="1"/>
</dbReference>
<feature type="domain" description="VOC" evidence="1">
    <location>
        <begin position="131"/>
        <end position="244"/>
    </location>
</feature>
<dbReference type="InterPro" id="IPR037523">
    <property type="entry name" value="VOC_core"/>
</dbReference>